<dbReference type="SMART" id="SM00448">
    <property type="entry name" value="REC"/>
    <property type="match status" value="1"/>
</dbReference>
<keyword evidence="4" id="KW-0597">Phosphoprotein</keyword>
<dbReference type="Pfam" id="PF00196">
    <property type="entry name" value="GerE"/>
    <property type="match status" value="1"/>
</dbReference>
<dbReference type="InterPro" id="IPR016032">
    <property type="entry name" value="Sig_transdc_resp-reg_C-effctor"/>
</dbReference>
<dbReference type="InterPro" id="IPR000792">
    <property type="entry name" value="Tscrpt_reg_LuxR_C"/>
</dbReference>
<dbReference type="GO" id="GO:0003677">
    <property type="term" value="F:DNA binding"/>
    <property type="evidence" value="ECO:0007669"/>
    <property type="project" value="UniProtKB-KW"/>
</dbReference>
<evidence type="ECO:0000256" key="3">
    <source>
        <dbReference type="ARBA" id="ARBA00023163"/>
    </source>
</evidence>
<dbReference type="PANTHER" id="PTHR44688:SF16">
    <property type="entry name" value="DNA-BINDING TRANSCRIPTIONAL ACTIVATOR DEVR_DOSR"/>
    <property type="match status" value="1"/>
</dbReference>
<evidence type="ECO:0000256" key="4">
    <source>
        <dbReference type="PROSITE-ProRule" id="PRU00169"/>
    </source>
</evidence>
<evidence type="ECO:0000313" key="7">
    <source>
        <dbReference type="EMBL" id="HAC6618592.1"/>
    </source>
</evidence>
<feature type="domain" description="Response regulatory" evidence="6">
    <location>
        <begin position="5"/>
        <end position="119"/>
    </location>
</feature>
<dbReference type="EMBL" id="DAANIL010000068">
    <property type="protein sequence ID" value="HAD0013966.1"/>
    <property type="molecule type" value="Genomic_DNA"/>
</dbReference>
<feature type="domain" description="HTH luxR-type" evidence="5">
    <location>
        <begin position="135"/>
        <end position="200"/>
    </location>
</feature>
<evidence type="ECO:0000256" key="2">
    <source>
        <dbReference type="ARBA" id="ARBA00023125"/>
    </source>
</evidence>
<keyword evidence="3" id="KW-0804">Transcription</keyword>
<evidence type="ECO:0000259" key="5">
    <source>
        <dbReference type="PROSITE" id="PS50043"/>
    </source>
</evidence>
<keyword evidence="2 7" id="KW-0238">DNA-binding</keyword>
<dbReference type="PROSITE" id="PS00622">
    <property type="entry name" value="HTH_LUXR_1"/>
    <property type="match status" value="1"/>
</dbReference>
<dbReference type="Pfam" id="PF00072">
    <property type="entry name" value="Response_reg"/>
    <property type="match status" value="1"/>
</dbReference>
<dbReference type="GO" id="GO:0000160">
    <property type="term" value="P:phosphorelay signal transduction system"/>
    <property type="evidence" value="ECO:0007669"/>
    <property type="project" value="InterPro"/>
</dbReference>
<dbReference type="SUPFAM" id="SSF46894">
    <property type="entry name" value="C-terminal effector domain of the bipartite response regulators"/>
    <property type="match status" value="1"/>
</dbReference>
<evidence type="ECO:0000313" key="8">
    <source>
        <dbReference type="EMBL" id="HAD0013966.1"/>
    </source>
</evidence>
<dbReference type="PANTHER" id="PTHR44688">
    <property type="entry name" value="DNA-BINDING TRANSCRIPTIONAL ACTIVATOR DEVR_DOSR"/>
    <property type="match status" value="1"/>
</dbReference>
<dbReference type="PRINTS" id="PR00038">
    <property type="entry name" value="HTHLUXR"/>
</dbReference>
<reference evidence="9" key="2">
    <citation type="submission" date="2018-07" db="EMBL/GenBank/DDBJ databases">
        <authorList>
            <consortium name="NCBI Pathogen Detection Project"/>
        </authorList>
    </citation>
    <scope>NUCLEOTIDE SEQUENCE</scope>
    <source>
        <strain evidence="9">IVB 5560</strain>
        <strain evidence="8">SGSC 2188</strain>
    </source>
</reference>
<dbReference type="GO" id="GO:0006355">
    <property type="term" value="P:regulation of DNA-templated transcription"/>
    <property type="evidence" value="ECO:0007669"/>
    <property type="project" value="InterPro"/>
</dbReference>
<dbReference type="Gene3D" id="3.40.50.2300">
    <property type="match status" value="1"/>
</dbReference>
<evidence type="ECO:0000259" key="6">
    <source>
        <dbReference type="PROSITE" id="PS50110"/>
    </source>
</evidence>
<comment type="caution">
    <text evidence="9">The sequence shown here is derived from an EMBL/GenBank/DDBJ whole genome shotgun (WGS) entry which is preliminary data.</text>
</comment>
<dbReference type="InterPro" id="IPR011006">
    <property type="entry name" value="CheY-like_superfamily"/>
</dbReference>
<dbReference type="Gene3D" id="1.10.10.10">
    <property type="entry name" value="Winged helix-like DNA-binding domain superfamily/Winged helix DNA-binding domain"/>
    <property type="match status" value="1"/>
</dbReference>
<dbReference type="SMART" id="SM00421">
    <property type="entry name" value="HTH_LUXR"/>
    <property type="match status" value="1"/>
</dbReference>
<dbReference type="EMBL" id="DAASTF010000024">
    <property type="protein sequence ID" value="HAE6937816.1"/>
    <property type="molecule type" value="Genomic_DNA"/>
</dbReference>
<keyword evidence="1" id="KW-0805">Transcription regulation</keyword>
<name>A0A735I2T3_SALTM</name>
<evidence type="ECO:0000313" key="9">
    <source>
        <dbReference type="EMBL" id="HAE6937816.1"/>
    </source>
</evidence>
<evidence type="ECO:0000256" key="1">
    <source>
        <dbReference type="ARBA" id="ARBA00023015"/>
    </source>
</evidence>
<dbReference type="EMBL" id="DAAMGX010000015">
    <property type="protein sequence ID" value="HAC6618592.1"/>
    <property type="molecule type" value="Genomic_DNA"/>
</dbReference>
<dbReference type="AlphaFoldDB" id="A0A735I2T3"/>
<organism evidence="9">
    <name type="scientific">Salmonella typhimurium</name>
    <dbReference type="NCBI Taxonomy" id="90371"/>
    <lineage>
        <taxon>Bacteria</taxon>
        <taxon>Pseudomonadati</taxon>
        <taxon>Pseudomonadota</taxon>
        <taxon>Gammaproteobacteria</taxon>
        <taxon>Enterobacterales</taxon>
        <taxon>Enterobacteriaceae</taxon>
        <taxon>Salmonella</taxon>
    </lineage>
</organism>
<dbReference type="InterPro" id="IPR001789">
    <property type="entry name" value="Sig_transdc_resp-reg_receiver"/>
</dbReference>
<feature type="modified residue" description="4-aspartylphosphate" evidence="4">
    <location>
        <position position="54"/>
    </location>
</feature>
<sequence>MRQKRVYLVDDDPGIRESLTWLLGAAGIQLICFSGAESFLKQADSTLPGCVLLDICMPGMTGVELQEQLLCKENMLSIIFLTGHADVPTTTHIFKNGAFDLMEKPVDTEELLRSILLALSSSERKYEWHAGRRQLTEAWEELTDREKQILLLVLDGLSNKVIADRLHLALRTVEIHRHNMMKKMGADSAIQLAHSVSKYMDINKFKVASPLR</sequence>
<dbReference type="PROSITE" id="PS50110">
    <property type="entry name" value="RESPONSE_REGULATORY"/>
    <property type="match status" value="1"/>
</dbReference>
<protein>
    <submittedName>
        <fullName evidence="7">DNA-binding response regulator</fullName>
    </submittedName>
    <submittedName>
        <fullName evidence="9">Response regulator transcription factor</fullName>
    </submittedName>
</protein>
<dbReference type="InterPro" id="IPR036388">
    <property type="entry name" value="WH-like_DNA-bd_sf"/>
</dbReference>
<accession>A0A735I2T3</accession>
<gene>
    <name evidence="7" type="ORF">G0C34_19790</name>
    <name evidence="8" type="ORF">G0L40_19135</name>
    <name evidence="9" type="ORF">GNC95_004156</name>
</gene>
<dbReference type="CDD" id="cd06170">
    <property type="entry name" value="LuxR_C_like"/>
    <property type="match status" value="1"/>
</dbReference>
<dbReference type="PROSITE" id="PS50043">
    <property type="entry name" value="HTH_LUXR_2"/>
    <property type="match status" value="1"/>
</dbReference>
<reference evidence="9" key="1">
    <citation type="journal article" date="2018" name="Genome Biol.">
        <title>SKESA: strategic k-mer extension for scrupulous assemblies.</title>
        <authorList>
            <person name="Souvorov A."/>
            <person name="Agarwala R."/>
            <person name="Lipman D.J."/>
        </authorList>
    </citation>
    <scope>NUCLEOTIDE SEQUENCE</scope>
    <source>
        <strain evidence="9">IVB 5560</strain>
        <strain evidence="8">SGSC 2188</strain>
    </source>
</reference>
<dbReference type="RefSeq" id="WP_202837869.1">
    <property type="nucleotide sequence ID" value="NZ_JAETZK010000002.1"/>
</dbReference>
<dbReference type="SUPFAM" id="SSF52172">
    <property type="entry name" value="CheY-like"/>
    <property type="match status" value="1"/>
</dbReference>
<proteinExistence type="predicted"/>